<dbReference type="Pfam" id="PF13404">
    <property type="entry name" value="HTH_AsnC-type"/>
    <property type="match status" value="1"/>
</dbReference>
<dbReference type="SUPFAM" id="SSF54909">
    <property type="entry name" value="Dimeric alpha+beta barrel"/>
    <property type="match status" value="1"/>
</dbReference>
<sequence>MRIDEIDKKLIQLLSDDGRISYVHLAEKVGISRVAVKDRIHNLIEKGVIEKFSVIVNSEKAGKKISAFFEVEVEPMQLEQVAIKLANNPNVASIYQMTGPSTLHMHVLVEDISMLESFINKELYSVVGINRIESSIILKRFKSRNGYKL</sequence>
<dbReference type="Pfam" id="PF01037">
    <property type="entry name" value="AsnC_trans_reg"/>
    <property type="match status" value="1"/>
</dbReference>
<keyword evidence="2" id="KW-0238">DNA-binding</keyword>
<accession>A0A494Z252</accession>
<feature type="domain" description="HTH asnC-type" evidence="4">
    <location>
        <begin position="3"/>
        <end position="64"/>
    </location>
</feature>
<dbReference type="InterPro" id="IPR011008">
    <property type="entry name" value="Dimeric_a/b-barrel"/>
</dbReference>
<dbReference type="GO" id="GO:0005829">
    <property type="term" value="C:cytosol"/>
    <property type="evidence" value="ECO:0007669"/>
    <property type="project" value="TreeGrafter"/>
</dbReference>
<dbReference type="EMBL" id="RBZO01000008">
    <property type="protein sequence ID" value="RKQ16563.1"/>
    <property type="molecule type" value="Genomic_DNA"/>
</dbReference>
<keyword evidence="6" id="KW-1185">Reference proteome</keyword>
<evidence type="ECO:0000313" key="6">
    <source>
        <dbReference type="Proteomes" id="UP000281813"/>
    </source>
</evidence>
<comment type="caution">
    <text evidence="5">The sequence shown here is derived from an EMBL/GenBank/DDBJ whole genome shotgun (WGS) entry which is preliminary data.</text>
</comment>
<dbReference type="OrthoDB" id="529868at2"/>
<evidence type="ECO:0000256" key="2">
    <source>
        <dbReference type="ARBA" id="ARBA00023125"/>
    </source>
</evidence>
<dbReference type="Proteomes" id="UP000281813">
    <property type="component" value="Unassembled WGS sequence"/>
</dbReference>
<reference evidence="5 6" key="1">
    <citation type="journal article" date="2015" name="Antonie Van Leeuwenhoek">
        <title>Oceanobacillus bengalensis sp. nov., a bacterium isolated from seawater of the Bay of Bengal.</title>
        <authorList>
            <person name="Yongchang O."/>
            <person name="Xiang W."/>
            <person name="Wang G."/>
        </authorList>
    </citation>
    <scope>NUCLEOTIDE SEQUENCE [LARGE SCALE GENOMIC DNA]</scope>
    <source>
        <strain evidence="5 6">MCCC 1K00260</strain>
    </source>
</reference>
<proteinExistence type="predicted"/>
<dbReference type="Gene3D" id="1.10.10.10">
    <property type="entry name" value="Winged helix-like DNA-binding domain superfamily/Winged helix DNA-binding domain"/>
    <property type="match status" value="1"/>
</dbReference>
<organism evidence="5 6">
    <name type="scientific">Oceanobacillus bengalensis</name>
    <dbReference type="NCBI Taxonomy" id="1435466"/>
    <lineage>
        <taxon>Bacteria</taxon>
        <taxon>Bacillati</taxon>
        <taxon>Bacillota</taxon>
        <taxon>Bacilli</taxon>
        <taxon>Bacillales</taxon>
        <taxon>Bacillaceae</taxon>
        <taxon>Oceanobacillus</taxon>
    </lineage>
</organism>
<evidence type="ECO:0000259" key="4">
    <source>
        <dbReference type="PROSITE" id="PS50956"/>
    </source>
</evidence>
<evidence type="ECO:0000256" key="1">
    <source>
        <dbReference type="ARBA" id="ARBA00023015"/>
    </source>
</evidence>
<dbReference type="PANTHER" id="PTHR30154:SF34">
    <property type="entry name" value="TRANSCRIPTIONAL REGULATOR AZLB"/>
    <property type="match status" value="1"/>
</dbReference>
<dbReference type="InterPro" id="IPR019888">
    <property type="entry name" value="Tscrpt_reg_AsnC-like"/>
</dbReference>
<dbReference type="SMART" id="SM00344">
    <property type="entry name" value="HTH_ASNC"/>
    <property type="match status" value="1"/>
</dbReference>
<dbReference type="RefSeq" id="WP_121129933.1">
    <property type="nucleotide sequence ID" value="NZ_JBHUFK010000003.1"/>
</dbReference>
<protein>
    <submittedName>
        <fullName evidence="5">Lrp/AsnC family transcriptional regulator</fullName>
    </submittedName>
</protein>
<dbReference type="InterPro" id="IPR019887">
    <property type="entry name" value="Tscrpt_reg_AsnC/Lrp_C"/>
</dbReference>
<dbReference type="InterPro" id="IPR036390">
    <property type="entry name" value="WH_DNA-bd_sf"/>
</dbReference>
<dbReference type="GO" id="GO:0043565">
    <property type="term" value="F:sequence-specific DNA binding"/>
    <property type="evidence" value="ECO:0007669"/>
    <property type="project" value="InterPro"/>
</dbReference>
<evidence type="ECO:0000313" key="5">
    <source>
        <dbReference type="EMBL" id="RKQ16563.1"/>
    </source>
</evidence>
<dbReference type="InterPro" id="IPR036388">
    <property type="entry name" value="WH-like_DNA-bd_sf"/>
</dbReference>
<keyword evidence="1" id="KW-0805">Transcription regulation</keyword>
<dbReference type="PRINTS" id="PR00033">
    <property type="entry name" value="HTHASNC"/>
</dbReference>
<dbReference type="InterPro" id="IPR000485">
    <property type="entry name" value="AsnC-type_HTH_dom"/>
</dbReference>
<dbReference type="SUPFAM" id="SSF46785">
    <property type="entry name" value="Winged helix' DNA-binding domain"/>
    <property type="match status" value="1"/>
</dbReference>
<name>A0A494Z252_9BACI</name>
<dbReference type="PROSITE" id="PS50956">
    <property type="entry name" value="HTH_ASNC_2"/>
    <property type="match status" value="1"/>
</dbReference>
<evidence type="ECO:0000256" key="3">
    <source>
        <dbReference type="ARBA" id="ARBA00023163"/>
    </source>
</evidence>
<gene>
    <name evidence="5" type="ORF">D8M05_06710</name>
</gene>
<dbReference type="PANTHER" id="PTHR30154">
    <property type="entry name" value="LEUCINE-RESPONSIVE REGULATORY PROTEIN"/>
    <property type="match status" value="1"/>
</dbReference>
<keyword evidence="3" id="KW-0804">Transcription</keyword>
<dbReference type="Gene3D" id="3.30.70.920">
    <property type="match status" value="1"/>
</dbReference>
<dbReference type="GO" id="GO:0043200">
    <property type="term" value="P:response to amino acid"/>
    <property type="evidence" value="ECO:0007669"/>
    <property type="project" value="TreeGrafter"/>
</dbReference>
<dbReference type="AlphaFoldDB" id="A0A494Z252"/>